<name>A0ABW2M594_9ACTN</name>
<evidence type="ECO:0000259" key="1">
    <source>
        <dbReference type="PROSITE" id="PS50943"/>
    </source>
</evidence>
<feature type="domain" description="HTH cro/C1-type" evidence="1">
    <location>
        <begin position="8"/>
        <end position="62"/>
    </location>
</feature>
<dbReference type="SUPFAM" id="SSF47413">
    <property type="entry name" value="lambda repressor-like DNA-binding domains"/>
    <property type="match status" value="1"/>
</dbReference>
<dbReference type="SMART" id="SM00530">
    <property type="entry name" value="HTH_XRE"/>
    <property type="match status" value="1"/>
</dbReference>
<dbReference type="Gene3D" id="1.10.260.40">
    <property type="entry name" value="lambda repressor-like DNA-binding domains"/>
    <property type="match status" value="1"/>
</dbReference>
<dbReference type="Pfam" id="PF13560">
    <property type="entry name" value="HTH_31"/>
    <property type="match status" value="1"/>
</dbReference>
<gene>
    <name evidence="2" type="ORF">ACFQW9_03935</name>
</gene>
<accession>A0ABW2M594</accession>
<dbReference type="InterPro" id="IPR011990">
    <property type="entry name" value="TPR-like_helical_dom_sf"/>
</dbReference>
<dbReference type="RefSeq" id="WP_319269471.1">
    <property type="nucleotide sequence ID" value="NZ_JBHTCK010000001.1"/>
</dbReference>
<organism evidence="2 3">
    <name type="scientific">Streptomyces caviscabies</name>
    <dbReference type="NCBI Taxonomy" id="90079"/>
    <lineage>
        <taxon>Bacteria</taxon>
        <taxon>Bacillati</taxon>
        <taxon>Actinomycetota</taxon>
        <taxon>Actinomycetes</taxon>
        <taxon>Kitasatosporales</taxon>
        <taxon>Streptomycetaceae</taxon>
        <taxon>Streptomyces</taxon>
    </lineage>
</organism>
<dbReference type="Proteomes" id="UP001596509">
    <property type="component" value="Unassembled WGS sequence"/>
</dbReference>
<dbReference type="InterPro" id="IPR001387">
    <property type="entry name" value="Cro/C1-type_HTH"/>
</dbReference>
<proteinExistence type="predicted"/>
<keyword evidence="3" id="KW-1185">Reference proteome</keyword>
<protein>
    <submittedName>
        <fullName evidence="2">Helix-turn-helix transcriptional regulator</fullName>
    </submittedName>
</protein>
<dbReference type="Gene3D" id="1.25.40.10">
    <property type="entry name" value="Tetratricopeptide repeat domain"/>
    <property type="match status" value="1"/>
</dbReference>
<dbReference type="PROSITE" id="PS50943">
    <property type="entry name" value="HTH_CROC1"/>
    <property type="match status" value="1"/>
</dbReference>
<evidence type="ECO:0000313" key="2">
    <source>
        <dbReference type="EMBL" id="MFC7349773.1"/>
    </source>
</evidence>
<dbReference type="CDD" id="cd00093">
    <property type="entry name" value="HTH_XRE"/>
    <property type="match status" value="1"/>
</dbReference>
<evidence type="ECO:0000313" key="3">
    <source>
        <dbReference type="Proteomes" id="UP001596509"/>
    </source>
</evidence>
<dbReference type="SUPFAM" id="SSF81901">
    <property type="entry name" value="HCP-like"/>
    <property type="match status" value="1"/>
</dbReference>
<dbReference type="InterPro" id="IPR010982">
    <property type="entry name" value="Lambda_DNA-bd_dom_sf"/>
</dbReference>
<reference evidence="3" key="1">
    <citation type="journal article" date="2019" name="Int. J. Syst. Evol. Microbiol.">
        <title>The Global Catalogue of Microorganisms (GCM) 10K type strain sequencing project: providing services to taxonomists for standard genome sequencing and annotation.</title>
        <authorList>
            <consortium name="The Broad Institute Genomics Platform"/>
            <consortium name="The Broad Institute Genome Sequencing Center for Infectious Disease"/>
            <person name="Wu L."/>
            <person name="Ma J."/>
        </authorList>
    </citation>
    <scope>NUCLEOTIDE SEQUENCE [LARGE SCALE GENOMIC DNA]</scope>
    <source>
        <strain evidence="3">ICMP 19430</strain>
    </source>
</reference>
<comment type="caution">
    <text evidence="2">The sequence shown here is derived from an EMBL/GenBank/DDBJ whole genome shotgun (WGS) entry which is preliminary data.</text>
</comment>
<dbReference type="EMBL" id="JBHTCK010000001">
    <property type="protein sequence ID" value="MFC7349773.1"/>
    <property type="molecule type" value="Genomic_DNA"/>
</dbReference>
<sequence>MALKRHGLMRRRRAVGLTQERLAEALRVERSTVARWESGKTSPQPWIRPRLSELLQVSAEELSELLVVSSADKQHLTERTQYAMRYPSRVDLAAVAELRYGMQSLGERYDRMPSAALLAHAGEHASRVAFLAGEAPAGRVQREMRVLQADAATFMGQLVWDASQRRDHATARSYYAQSVEVARHLRDPNAEGHALLRTSYVALYGAGDYREGLELALQAARTARYTSHVLTGLAMLHAAEAHAYLGEARECERALAGAEKHLEQAHGSDAAHDLFSPTHFGRLAGSCYLSLTDYRKAEQLLTQTAAELHDRRKSRAIVLGNLTLVRIRHGDLDAALTSFSDAVNELHGTRGGGGMNIVFRAARELRPWRNEPAVQEAQDRLMALMEAT</sequence>